<dbReference type="InterPro" id="IPR020846">
    <property type="entry name" value="MFS_dom"/>
</dbReference>
<feature type="transmembrane region" description="Helical" evidence="6">
    <location>
        <begin position="90"/>
        <end position="109"/>
    </location>
</feature>
<evidence type="ECO:0000313" key="9">
    <source>
        <dbReference type="Proteomes" id="UP001596378"/>
    </source>
</evidence>
<evidence type="ECO:0000256" key="6">
    <source>
        <dbReference type="SAM" id="Phobius"/>
    </source>
</evidence>
<evidence type="ECO:0000256" key="3">
    <source>
        <dbReference type="ARBA" id="ARBA00022692"/>
    </source>
</evidence>
<dbReference type="PROSITE" id="PS50850">
    <property type="entry name" value="MFS"/>
    <property type="match status" value="1"/>
</dbReference>
<feature type="transmembrane region" description="Helical" evidence="6">
    <location>
        <begin position="115"/>
        <end position="137"/>
    </location>
</feature>
<comment type="caution">
    <text evidence="8">The sequence shown here is derived from an EMBL/GenBank/DDBJ whole genome shotgun (WGS) entry which is preliminary data.</text>
</comment>
<evidence type="ECO:0000259" key="7">
    <source>
        <dbReference type="PROSITE" id="PS50850"/>
    </source>
</evidence>
<proteinExistence type="predicted"/>
<gene>
    <name evidence="8" type="ORF">ACFQMJ_26785</name>
</gene>
<reference evidence="9" key="1">
    <citation type="journal article" date="2019" name="Int. J. Syst. Evol. Microbiol.">
        <title>The Global Catalogue of Microorganisms (GCM) 10K type strain sequencing project: providing services to taxonomists for standard genome sequencing and annotation.</title>
        <authorList>
            <consortium name="The Broad Institute Genomics Platform"/>
            <consortium name="The Broad Institute Genome Sequencing Center for Infectious Disease"/>
            <person name="Wu L."/>
            <person name="Ma J."/>
        </authorList>
    </citation>
    <scope>NUCLEOTIDE SEQUENCE [LARGE SCALE GENOMIC DNA]</scope>
    <source>
        <strain evidence="9">KCTC 12907</strain>
    </source>
</reference>
<dbReference type="EMBL" id="JBHTAI010000021">
    <property type="protein sequence ID" value="MFC7152154.1"/>
    <property type="molecule type" value="Genomic_DNA"/>
</dbReference>
<evidence type="ECO:0000313" key="8">
    <source>
        <dbReference type="EMBL" id="MFC7152154.1"/>
    </source>
</evidence>
<dbReference type="Proteomes" id="UP001596378">
    <property type="component" value="Unassembled WGS sequence"/>
</dbReference>
<keyword evidence="5 6" id="KW-0472">Membrane</keyword>
<dbReference type="InterPro" id="IPR011701">
    <property type="entry name" value="MFS"/>
</dbReference>
<keyword evidence="9" id="KW-1185">Reference proteome</keyword>
<dbReference type="Gene3D" id="1.20.1720.10">
    <property type="entry name" value="Multidrug resistance protein D"/>
    <property type="match status" value="1"/>
</dbReference>
<dbReference type="RefSeq" id="WP_378044284.1">
    <property type="nucleotide sequence ID" value="NZ_JBHMDN010000004.1"/>
</dbReference>
<keyword evidence="2" id="KW-0813">Transport</keyword>
<comment type="subcellular location">
    <subcellularLocation>
        <location evidence="1">Cell membrane</location>
        <topology evidence="1">Multi-pass membrane protein</topology>
    </subcellularLocation>
</comment>
<sequence>MGAIKSVDGSIEPQPFSLKAILPTMLAIVSGTIMVNLDGTVVNVAIPKLVERFGTDLMTFQWVITGYTLAMSAVIPIAGWLTDKYGSKRVFLLTIVAFTLSSVLCSFSQTVEQLIFYRILQGLSGGMVAPIGIAMVFKLAPPERRGSVLGLAQAPV</sequence>
<dbReference type="PANTHER" id="PTHR42718">
    <property type="entry name" value="MAJOR FACILITATOR SUPERFAMILY MULTIDRUG TRANSPORTER MFSC"/>
    <property type="match status" value="1"/>
</dbReference>
<evidence type="ECO:0000256" key="2">
    <source>
        <dbReference type="ARBA" id="ARBA00022448"/>
    </source>
</evidence>
<name>A0ABW2FIX8_9BACL</name>
<feature type="domain" description="Major facilitator superfamily (MFS) profile" evidence="7">
    <location>
        <begin position="24"/>
        <end position="156"/>
    </location>
</feature>
<organism evidence="8 9">
    <name type="scientific">Cohnella cellulosilytica</name>
    <dbReference type="NCBI Taxonomy" id="986710"/>
    <lineage>
        <taxon>Bacteria</taxon>
        <taxon>Bacillati</taxon>
        <taxon>Bacillota</taxon>
        <taxon>Bacilli</taxon>
        <taxon>Bacillales</taxon>
        <taxon>Paenibacillaceae</taxon>
        <taxon>Cohnella</taxon>
    </lineage>
</organism>
<evidence type="ECO:0000256" key="5">
    <source>
        <dbReference type="ARBA" id="ARBA00023136"/>
    </source>
</evidence>
<keyword evidence="3 6" id="KW-0812">Transmembrane</keyword>
<dbReference type="PANTHER" id="PTHR42718:SF9">
    <property type="entry name" value="MAJOR FACILITATOR SUPERFAMILY MULTIDRUG TRANSPORTER MFSC"/>
    <property type="match status" value="1"/>
</dbReference>
<dbReference type="SUPFAM" id="SSF103473">
    <property type="entry name" value="MFS general substrate transporter"/>
    <property type="match status" value="1"/>
</dbReference>
<feature type="transmembrane region" description="Helical" evidence="6">
    <location>
        <begin position="20"/>
        <end position="37"/>
    </location>
</feature>
<accession>A0ABW2FIX8</accession>
<evidence type="ECO:0000256" key="4">
    <source>
        <dbReference type="ARBA" id="ARBA00022989"/>
    </source>
</evidence>
<evidence type="ECO:0000256" key="1">
    <source>
        <dbReference type="ARBA" id="ARBA00004651"/>
    </source>
</evidence>
<protein>
    <submittedName>
        <fullName evidence="8">MFS transporter</fullName>
    </submittedName>
</protein>
<keyword evidence="4 6" id="KW-1133">Transmembrane helix</keyword>
<dbReference type="Pfam" id="PF07690">
    <property type="entry name" value="MFS_1"/>
    <property type="match status" value="1"/>
</dbReference>
<feature type="transmembrane region" description="Helical" evidence="6">
    <location>
        <begin position="57"/>
        <end position="78"/>
    </location>
</feature>
<dbReference type="InterPro" id="IPR036259">
    <property type="entry name" value="MFS_trans_sf"/>
</dbReference>